<dbReference type="PANTHER" id="PTHR45696">
    <property type="entry name" value="60S ACIDIC RIBOSOMAL PROTEIN P1"/>
    <property type="match status" value="1"/>
</dbReference>
<evidence type="ECO:0000313" key="10">
    <source>
        <dbReference type="Proteomes" id="UP000799536"/>
    </source>
</evidence>
<accession>A0A9P4MVB8</accession>
<evidence type="ECO:0000256" key="7">
    <source>
        <dbReference type="ARBA" id="ARBA00042918"/>
    </source>
</evidence>
<dbReference type="PANTHER" id="PTHR45696:SF10">
    <property type="entry name" value="LARGE RIBOSOMAL SUBUNIT PROTEIN P1"/>
    <property type="match status" value="1"/>
</dbReference>
<proteinExistence type="inferred from homology"/>
<keyword evidence="4" id="KW-0689">Ribosomal protein</keyword>
<reference evidence="9" key="1">
    <citation type="journal article" date="2020" name="Stud. Mycol.">
        <title>101 Dothideomycetes genomes: a test case for predicting lifestyles and emergence of pathogens.</title>
        <authorList>
            <person name="Haridas S."/>
            <person name="Albert R."/>
            <person name="Binder M."/>
            <person name="Bloem J."/>
            <person name="Labutti K."/>
            <person name="Salamov A."/>
            <person name="Andreopoulos B."/>
            <person name="Baker S."/>
            <person name="Barry K."/>
            <person name="Bills G."/>
            <person name="Bluhm B."/>
            <person name="Cannon C."/>
            <person name="Castanera R."/>
            <person name="Culley D."/>
            <person name="Daum C."/>
            <person name="Ezra D."/>
            <person name="Gonzalez J."/>
            <person name="Henrissat B."/>
            <person name="Kuo A."/>
            <person name="Liang C."/>
            <person name="Lipzen A."/>
            <person name="Lutzoni F."/>
            <person name="Magnuson J."/>
            <person name="Mondo S."/>
            <person name="Nolan M."/>
            <person name="Ohm R."/>
            <person name="Pangilinan J."/>
            <person name="Park H.-J."/>
            <person name="Ramirez L."/>
            <person name="Alfaro M."/>
            <person name="Sun H."/>
            <person name="Tritt A."/>
            <person name="Yoshinaga Y."/>
            <person name="Zwiers L.-H."/>
            <person name="Turgeon B."/>
            <person name="Goodwin S."/>
            <person name="Spatafora J."/>
            <person name="Crous P."/>
            <person name="Grigoriev I."/>
        </authorList>
    </citation>
    <scope>NUCLEOTIDE SEQUENCE</scope>
    <source>
        <strain evidence="9">ATCC 74209</strain>
    </source>
</reference>
<comment type="caution">
    <text evidence="9">The sequence shown here is derived from an EMBL/GenBank/DDBJ whole genome shotgun (WGS) entry which is preliminary data.</text>
</comment>
<feature type="region of interest" description="Disordered" evidence="8">
    <location>
        <begin position="66"/>
        <end position="117"/>
    </location>
</feature>
<comment type="subunit">
    <text evidence="3">P1 and P2 exist as dimers at the large ribosomal subunit.</text>
</comment>
<dbReference type="GO" id="GO:0043021">
    <property type="term" value="F:ribonucleoprotein complex binding"/>
    <property type="evidence" value="ECO:0007669"/>
    <property type="project" value="TreeGrafter"/>
</dbReference>
<comment type="function">
    <text evidence="1">Plays an important role in the elongation step of protein synthesis.</text>
</comment>
<dbReference type="EMBL" id="ML993874">
    <property type="protein sequence ID" value="KAF2204516.1"/>
    <property type="molecule type" value="Genomic_DNA"/>
</dbReference>
<dbReference type="GO" id="GO:0022625">
    <property type="term" value="C:cytosolic large ribosomal subunit"/>
    <property type="evidence" value="ECO:0007669"/>
    <property type="project" value="TreeGrafter"/>
</dbReference>
<comment type="similarity">
    <text evidence="2">Belongs to the eukaryotic ribosomal protein P1/P2 family.</text>
</comment>
<dbReference type="Gene3D" id="1.10.10.1410">
    <property type="match status" value="1"/>
</dbReference>
<dbReference type="GO" id="GO:0002181">
    <property type="term" value="P:cytoplasmic translation"/>
    <property type="evidence" value="ECO:0007669"/>
    <property type="project" value="TreeGrafter"/>
</dbReference>
<dbReference type="AlphaFoldDB" id="A0A9P4MVB8"/>
<evidence type="ECO:0000313" key="9">
    <source>
        <dbReference type="EMBL" id="KAF2204516.1"/>
    </source>
</evidence>
<dbReference type="OrthoDB" id="2194681at2759"/>
<evidence type="ECO:0000256" key="3">
    <source>
        <dbReference type="ARBA" id="ARBA00011266"/>
    </source>
</evidence>
<dbReference type="GO" id="GO:0003735">
    <property type="term" value="F:structural constituent of ribosome"/>
    <property type="evidence" value="ECO:0007669"/>
    <property type="project" value="TreeGrafter"/>
</dbReference>
<organism evidence="9 10">
    <name type="scientific">Delitschia confertaspora ATCC 74209</name>
    <dbReference type="NCBI Taxonomy" id="1513339"/>
    <lineage>
        <taxon>Eukaryota</taxon>
        <taxon>Fungi</taxon>
        <taxon>Dikarya</taxon>
        <taxon>Ascomycota</taxon>
        <taxon>Pezizomycotina</taxon>
        <taxon>Dothideomycetes</taxon>
        <taxon>Pleosporomycetidae</taxon>
        <taxon>Pleosporales</taxon>
        <taxon>Delitschiaceae</taxon>
        <taxon>Delitschia</taxon>
    </lineage>
</organism>
<protein>
    <recommendedName>
        <fullName evidence="6">Large ribosomal subunit protein P1</fullName>
    </recommendedName>
    <alternativeName>
        <fullName evidence="7">60S acidic ribosomal protein P1</fullName>
    </alternativeName>
</protein>
<evidence type="ECO:0000256" key="6">
    <source>
        <dbReference type="ARBA" id="ARBA00041116"/>
    </source>
</evidence>
<keyword evidence="10" id="KW-1185">Reference proteome</keyword>
<evidence type="ECO:0000256" key="1">
    <source>
        <dbReference type="ARBA" id="ARBA00003362"/>
    </source>
</evidence>
<dbReference type="Proteomes" id="UP000799536">
    <property type="component" value="Unassembled WGS sequence"/>
</dbReference>
<dbReference type="Pfam" id="PF00428">
    <property type="entry name" value="Ribosomal_60s"/>
    <property type="match status" value="1"/>
</dbReference>
<gene>
    <name evidence="9" type="ORF">GQ43DRAFT_152293</name>
</gene>
<dbReference type="GO" id="GO:0030295">
    <property type="term" value="F:protein kinase activator activity"/>
    <property type="evidence" value="ECO:0007669"/>
    <property type="project" value="TreeGrafter"/>
</dbReference>
<dbReference type="CDD" id="cd05831">
    <property type="entry name" value="Ribosomal_P1"/>
    <property type="match status" value="1"/>
</dbReference>
<dbReference type="InterPro" id="IPR038716">
    <property type="entry name" value="P1/P2_N_sf"/>
</dbReference>
<keyword evidence="5" id="KW-0687">Ribonucleoprotein</keyword>
<sequence>MSTDPQKATAYAALILADEGMEISAEKLRALIKAAGIEDVEPIWTTLFANALKGKHVTELVTDISASVGGGENAEKGKADELNQDGDAEKDGSSAEGAGKEGGEDSDDDLFGGGLFD</sequence>
<evidence type="ECO:0000256" key="8">
    <source>
        <dbReference type="SAM" id="MobiDB-lite"/>
    </source>
</evidence>
<dbReference type="FunFam" id="1.10.10.1410:FF:000001">
    <property type="entry name" value="60S acidic ribosomal protein P1"/>
    <property type="match status" value="1"/>
</dbReference>
<evidence type="ECO:0000256" key="2">
    <source>
        <dbReference type="ARBA" id="ARBA00005436"/>
    </source>
</evidence>
<evidence type="ECO:0000256" key="5">
    <source>
        <dbReference type="ARBA" id="ARBA00023274"/>
    </source>
</evidence>
<evidence type="ECO:0000256" key="4">
    <source>
        <dbReference type="ARBA" id="ARBA00022980"/>
    </source>
</evidence>
<feature type="compositionally biased region" description="Basic and acidic residues" evidence="8">
    <location>
        <begin position="73"/>
        <end position="103"/>
    </location>
</feature>
<name>A0A9P4MVB8_9PLEO</name>